<keyword evidence="9" id="KW-1185">Reference proteome</keyword>
<keyword evidence="2" id="KW-0808">Transferase</keyword>
<evidence type="ECO:0000256" key="7">
    <source>
        <dbReference type="ARBA" id="ARBA00048472"/>
    </source>
</evidence>
<dbReference type="RefSeq" id="WP_087279644.1">
    <property type="nucleotide sequence ID" value="NZ_CP021455.1"/>
</dbReference>
<dbReference type="AlphaFoldDB" id="A0A1Y0EMV6"/>
<comment type="catalytic activity">
    <reaction evidence="7">
        <text>dTDP-beta-L-rhamnose + L-arginyl-[protein] = N(omega)-(alpha-L-rhamnosyl)-L-arginyl-[protein] + dTDP + H(+)</text>
        <dbReference type="Rhea" id="RHEA:66692"/>
        <dbReference type="Rhea" id="RHEA-COMP:10532"/>
        <dbReference type="Rhea" id="RHEA-COMP:17096"/>
        <dbReference type="ChEBI" id="CHEBI:15378"/>
        <dbReference type="ChEBI" id="CHEBI:29965"/>
        <dbReference type="ChEBI" id="CHEBI:57510"/>
        <dbReference type="ChEBI" id="CHEBI:58369"/>
        <dbReference type="ChEBI" id="CHEBI:167445"/>
    </reaction>
    <physiologicalReaction direction="left-to-right" evidence="7">
        <dbReference type="Rhea" id="RHEA:66693"/>
    </physiologicalReaction>
</comment>
<accession>A0A1Y0EMV6</accession>
<dbReference type="GO" id="GO:0106361">
    <property type="term" value="F:protein-arginine rhamnosyltransferase activity"/>
    <property type="evidence" value="ECO:0007669"/>
    <property type="project" value="InterPro"/>
</dbReference>
<evidence type="ECO:0000313" key="8">
    <source>
        <dbReference type="EMBL" id="ARU04649.1"/>
    </source>
</evidence>
<dbReference type="Pfam" id="PF10093">
    <property type="entry name" value="EarP"/>
    <property type="match status" value="1"/>
</dbReference>
<evidence type="ECO:0000256" key="4">
    <source>
        <dbReference type="ARBA" id="ARBA00024346"/>
    </source>
</evidence>
<dbReference type="EMBL" id="CP021455">
    <property type="protein sequence ID" value="ARU04649.1"/>
    <property type="molecule type" value="Genomic_DNA"/>
</dbReference>
<organism evidence="8 9">
    <name type="scientific">Comamonas serinivorans</name>
    <dbReference type="NCBI Taxonomy" id="1082851"/>
    <lineage>
        <taxon>Bacteria</taxon>
        <taxon>Pseudomonadati</taxon>
        <taxon>Pseudomonadota</taxon>
        <taxon>Betaproteobacteria</taxon>
        <taxon>Burkholderiales</taxon>
        <taxon>Comamonadaceae</taxon>
        <taxon>Comamonas</taxon>
    </lineage>
</organism>
<keyword evidence="1" id="KW-0328">Glycosyltransferase</keyword>
<gene>
    <name evidence="8" type="ORF">CCO03_08165</name>
</gene>
<sequence length="400" mass="43112">MTPASPPTAPPCWDLFCRVIDNHGDLGVALRLARQLVARGVRVRLWVDDASALSWMAPDLPLASATRTGLPMPSGAPAITVLPWADASDAALLAQLPPAQVWVELFGCELPPEFIAHGVAQASHTGRPVWLNLEYLSAEAYVARSHGLPSPVGSGPARGWTKWFYFPGFTPDTGGLLLAHPAAADRPRVSIDADPSDSPQTLTCNLFCYEPPGLQPLLASLMDSRDWRLRWQVMPGRPARAFAQALEAMGVAVAPPVADDAGWHPLGRSVHQQRQLPHVSQEAFDALLAGADLNFVRGEDSLVSALRAGQPLVWHIYPQDDDAHHDKLRAFLDWLQAPASLVALHLSWNGITSEPPPALTPGHWGDWQACLADAQARLAAQPDLVTGLLDFVARHPAPGD</sequence>
<dbReference type="InterPro" id="IPR016633">
    <property type="entry name" value="EarP"/>
</dbReference>
<dbReference type="OrthoDB" id="209085at2"/>
<protein>
    <recommendedName>
        <fullName evidence="5">Protein-arginine rhamnosyltransferase</fullName>
    </recommendedName>
    <alternativeName>
        <fullName evidence="6">EF-P arginine rhamnosyltransferase</fullName>
    </alternativeName>
</protein>
<evidence type="ECO:0000256" key="6">
    <source>
        <dbReference type="ARBA" id="ARBA00030025"/>
    </source>
</evidence>
<evidence type="ECO:0000313" key="9">
    <source>
        <dbReference type="Proteomes" id="UP000196138"/>
    </source>
</evidence>
<evidence type="ECO:0000256" key="5">
    <source>
        <dbReference type="ARBA" id="ARBA00024416"/>
    </source>
</evidence>
<evidence type="ECO:0000256" key="1">
    <source>
        <dbReference type="ARBA" id="ARBA00022676"/>
    </source>
</evidence>
<proteinExistence type="inferred from homology"/>
<name>A0A1Y0EMV6_9BURK</name>
<evidence type="ECO:0000256" key="3">
    <source>
        <dbReference type="ARBA" id="ARBA00024303"/>
    </source>
</evidence>
<evidence type="ECO:0000256" key="2">
    <source>
        <dbReference type="ARBA" id="ARBA00022679"/>
    </source>
</evidence>
<dbReference type="KEGG" id="cser:CCO03_08165"/>
<dbReference type="Proteomes" id="UP000196138">
    <property type="component" value="Chromosome"/>
</dbReference>
<comment type="function">
    <text evidence="3">Protein-arginine rhamnosyltransferase that catalyzes the transfer of a single rhamnose to elongation factor P (EF-P) on 'Lys-32', a modification required for EF-P-dependent rescue of polyproline stalled ribosomes.</text>
</comment>
<comment type="similarity">
    <text evidence="4">Belongs to the glycosyltransferase 104 family.</text>
</comment>
<reference evidence="8 9" key="1">
    <citation type="submission" date="2017-05" db="EMBL/GenBank/DDBJ databases">
        <authorList>
            <person name="Song R."/>
            <person name="Chenine A.L."/>
            <person name="Ruprecht R.M."/>
        </authorList>
    </citation>
    <scope>NUCLEOTIDE SEQUENCE [LARGE SCALE GENOMIC DNA]</scope>
    <source>
        <strain evidence="8 9">DSM 26136</strain>
    </source>
</reference>